<gene>
    <name evidence="1" type="ORF">ACM01_43550</name>
</gene>
<evidence type="ECO:0000313" key="2">
    <source>
        <dbReference type="Proteomes" id="UP000037432"/>
    </source>
</evidence>
<comment type="caution">
    <text evidence="1">The sequence shown here is derived from an EMBL/GenBank/DDBJ whole genome shotgun (WGS) entry which is preliminary data.</text>
</comment>
<protein>
    <submittedName>
        <fullName evidence="1">Uncharacterized protein</fullName>
    </submittedName>
</protein>
<organism evidence="1 2">
    <name type="scientific">Streptomyces viridochromogenes</name>
    <dbReference type="NCBI Taxonomy" id="1938"/>
    <lineage>
        <taxon>Bacteria</taxon>
        <taxon>Bacillati</taxon>
        <taxon>Actinomycetota</taxon>
        <taxon>Actinomycetes</taxon>
        <taxon>Kitasatosporales</taxon>
        <taxon>Streptomycetaceae</taxon>
        <taxon>Streptomyces</taxon>
    </lineage>
</organism>
<dbReference type="AlphaFoldDB" id="A0A0J8BNS0"/>
<dbReference type="PATRIC" id="fig|1938.3.peg.898"/>
<accession>A0A0J8BNS0</accession>
<dbReference type="EMBL" id="LFNT01000112">
    <property type="protein sequence ID" value="KMS67240.1"/>
    <property type="molecule type" value="Genomic_DNA"/>
</dbReference>
<dbReference type="Proteomes" id="UP000037432">
    <property type="component" value="Unassembled WGS sequence"/>
</dbReference>
<sequence length="165" mass="16809">MVGDDRDCRLPSEVERVAAVRGEQLLALGSAQGFVRARLQGGQGVVLQDTPDAGGPALVRAGERKADDVGPFQGDAGGETVGGGADQRHHPGAVGFRDVPALPHVPQHQLVSGGKAVLPRGAGRAQGVGGHGATVPEGAVRRWGAVVFQVGHGSNIRVILRLSCG</sequence>
<name>A0A0J8BNS0_STRVR</name>
<evidence type="ECO:0000313" key="1">
    <source>
        <dbReference type="EMBL" id="KMS67240.1"/>
    </source>
</evidence>
<proteinExistence type="predicted"/>
<reference evidence="1 2" key="1">
    <citation type="submission" date="2015-06" db="EMBL/GenBank/DDBJ databases">
        <authorList>
            <person name="Ju K.-S."/>
            <person name="Doroghazi J.R."/>
            <person name="Metcalf W.W."/>
        </authorList>
    </citation>
    <scope>NUCLEOTIDE SEQUENCE [LARGE SCALE GENOMIC DNA]</scope>
    <source>
        <strain evidence="1 2">NRRL 3414</strain>
    </source>
</reference>